<keyword evidence="1" id="KW-0812">Transmembrane</keyword>
<reference evidence="3" key="1">
    <citation type="journal article" date="2019" name="Int. J. Syst. Evol. Microbiol.">
        <title>The Global Catalogue of Microorganisms (GCM) 10K type strain sequencing project: providing services to taxonomists for standard genome sequencing and annotation.</title>
        <authorList>
            <consortium name="The Broad Institute Genomics Platform"/>
            <consortium name="The Broad Institute Genome Sequencing Center for Infectious Disease"/>
            <person name="Wu L."/>
            <person name="Ma J."/>
        </authorList>
    </citation>
    <scope>NUCLEOTIDE SEQUENCE [LARGE SCALE GENOMIC DNA]</scope>
    <source>
        <strain evidence="3">CCUG 50873</strain>
    </source>
</reference>
<accession>A0ABW3GE16</accession>
<evidence type="ECO:0000256" key="1">
    <source>
        <dbReference type="SAM" id="Phobius"/>
    </source>
</evidence>
<gene>
    <name evidence="2" type="ORF">ACFQ04_15790</name>
</gene>
<evidence type="ECO:0000313" key="2">
    <source>
        <dbReference type="EMBL" id="MFD0927200.1"/>
    </source>
</evidence>
<protein>
    <submittedName>
        <fullName evidence="2">Uncharacterized protein</fullName>
    </submittedName>
</protein>
<sequence length="111" mass="11667">MPHPPTPPVPASLPRWLRPVMVADRTLSAWFVGCGFGFAPLLLAVAHAPWATALAVTVIAVAGLWLGLLGIGMAWGLAHVLRAGDELPHDFWASIIVMPPVAAPPSAPGRR</sequence>
<organism evidence="2 3">
    <name type="scientific">Williamsia deligens</name>
    <dbReference type="NCBI Taxonomy" id="321325"/>
    <lineage>
        <taxon>Bacteria</taxon>
        <taxon>Bacillati</taxon>
        <taxon>Actinomycetota</taxon>
        <taxon>Actinomycetes</taxon>
        <taxon>Mycobacteriales</taxon>
        <taxon>Nocardiaceae</taxon>
        <taxon>Williamsia</taxon>
    </lineage>
</organism>
<dbReference type="RefSeq" id="WP_253648857.1">
    <property type="nucleotide sequence ID" value="NZ_BAAAMO010000006.1"/>
</dbReference>
<feature type="transmembrane region" description="Helical" evidence="1">
    <location>
        <begin position="53"/>
        <end position="78"/>
    </location>
</feature>
<dbReference type="Proteomes" id="UP001597068">
    <property type="component" value="Unassembled WGS sequence"/>
</dbReference>
<keyword evidence="1" id="KW-1133">Transmembrane helix</keyword>
<name>A0ABW3GE16_9NOCA</name>
<feature type="transmembrane region" description="Helical" evidence="1">
    <location>
        <begin position="27"/>
        <end position="46"/>
    </location>
</feature>
<keyword evidence="1" id="KW-0472">Membrane</keyword>
<comment type="caution">
    <text evidence="2">The sequence shown here is derived from an EMBL/GenBank/DDBJ whole genome shotgun (WGS) entry which is preliminary data.</text>
</comment>
<keyword evidence="3" id="KW-1185">Reference proteome</keyword>
<evidence type="ECO:0000313" key="3">
    <source>
        <dbReference type="Proteomes" id="UP001597068"/>
    </source>
</evidence>
<dbReference type="EMBL" id="JBHTIL010000002">
    <property type="protein sequence ID" value="MFD0927200.1"/>
    <property type="molecule type" value="Genomic_DNA"/>
</dbReference>
<proteinExistence type="predicted"/>